<dbReference type="EMBL" id="BJWL01000008">
    <property type="protein sequence ID" value="GFY92990.1"/>
    <property type="molecule type" value="Genomic_DNA"/>
</dbReference>
<gene>
    <name evidence="2" type="ORF">Acr_08g0013860</name>
</gene>
<reference evidence="2 3" key="1">
    <citation type="submission" date="2019-07" db="EMBL/GenBank/DDBJ databases">
        <title>De Novo Assembly of kiwifruit Actinidia rufa.</title>
        <authorList>
            <person name="Sugita-Konishi S."/>
            <person name="Sato K."/>
            <person name="Mori E."/>
            <person name="Abe Y."/>
            <person name="Kisaki G."/>
            <person name="Hamano K."/>
            <person name="Suezawa K."/>
            <person name="Otani M."/>
            <person name="Fukuda T."/>
            <person name="Manabe T."/>
            <person name="Gomi K."/>
            <person name="Tabuchi M."/>
            <person name="Akimitsu K."/>
            <person name="Kataoka I."/>
        </authorList>
    </citation>
    <scope>NUCLEOTIDE SEQUENCE [LARGE SCALE GENOMIC DNA]</scope>
    <source>
        <strain evidence="3">cv. Fuchu</strain>
    </source>
</reference>
<evidence type="ECO:0000256" key="1">
    <source>
        <dbReference type="SAM" id="MobiDB-lite"/>
    </source>
</evidence>
<name>A0A7J0F2S9_9ERIC</name>
<keyword evidence="3" id="KW-1185">Reference proteome</keyword>
<feature type="region of interest" description="Disordered" evidence="1">
    <location>
        <begin position="1"/>
        <end position="80"/>
    </location>
</feature>
<dbReference type="Proteomes" id="UP000585474">
    <property type="component" value="Unassembled WGS sequence"/>
</dbReference>
<sequence>MQPPPPASYVASVQPPPAQPPASHTSVQPTQSPPLASYAAPVQPPPASAQPLCTQSLNPYADSQSLLKQQPSPVQPYVASSHHLQPHVQPCVAPTCAATSQPASVQPLPCSCNNFCPCNLTASSTT</sequence>
<feature type="compositionally biased region" description="Polar residues" evidence="1">
    <location>
        <begin position="24"/>
        <end position="34"/>
    </location>
</feature>
<comment type="caution">
    <text evidence="2">The sequence shown here is derived from an EMBL/GenBank/DDBJ whole genome shotgun (WGS) entry which is preliminary data.</text>
</comment>
<feature type="compositionally biased region" description="Polar residues" evidence="1">
    <location>
        <begin position="52"/>
        <end position="72"/>
    </location>
</feature>
<organism evidence="2 3">
    <name type="scientific">Actinidia rufa</name>
    <dbReference type="NCBI Taxonomy" id="165716"/>
    <lineage>
        <taxon>Eukaryota</taxon>
        <taxon>Viridiplantae</taxon>
        <taxon>Streptophyta</taxon>
        <taxon>Embryophyta</taxon>
        <taxon>Tracheophyta</taxon>
        <taxon>Spermatophyta</taxon>
        <taxon>Magnoliopsida</taxon>
        <taxon>eudicotyledons</taxon>
        <taxon>Gunneridae</taxon>
        <taxon>Pentapetalae</taxon>
        <taxon>asterids</taxon>
        <taxon>Ericales</taxon>
        <taxon>Actinidiaceae</taxon>
        <taxon>Actinidia</taxon>
    </lineage>
</organism>
<evidence type="ECO:0000313" key="2">
    <source>
        <dbReference type="EMBL" id="GFY92990.1"/>
    </source>
</evidence>
<dbReference type="AlphaFoldDB" id="A0A7J0F2S9"/>
<protein>
    <submittedName>
        <fullName evidence="2">Uncharacterized protein</fullName>
    </submittedName>
</protein>
<accession>A0A7J0F2S9</accession>
<proteinExistence type="predicted"/>
<evidence type="ECO:0000313" key="3">
    <source>
        <dbReference type="Proteomes" id="UP000585474"/>
    </source>
</evidence>